<evidence type="ECO:0000259" key="2">
    <source>
        <dbReference type="PROSITE" id="PS50943"/>
    </source>
</evidence>
<dbReference type="PANTHER" id="PTHR46797:SF1">
    <property type="entry name" value="METHYLPHOSPHONATE SYNTHASE"/>
    <property type="match status" value="1"/>
</dbReference>
<evidence type="ECO:0000256" key="1">
    <source>
        <dbReference type="ARBA" id="ARBA00023125"/>
    </source>
</evidence>
<dbReference type="GO" id="GO:0005829">
    <property type="term" value="C:cytosol"/>
    <property type="evidence" value="ECO:0007669"/>
    <property type="project" value="TreeGrafter"/>
</dbReference>
<feature type="domain" description="HTH cro/C1-type" evidence="2">
    <location>
        <begin position="17"/>
        <end position="71"/>
    </location>
</feature>
<accession>A0AA37FMR6</accession>
<evidence type="ECO:0000313" key="4">
    <source>
        <dbReference type="EMBL" id="GIZ95245.1"/>
    </source>
</evidence>
<protein>
    <submittedName>
        <fullName evidence="3">Transcriptional regulator</fullName>
    </submittedName>
</protein>
<proteinExistence type="predicted"/>
<dbReference type="PROSITE" id="PS50943">
    <property type="entry name" value="HTH_CROC1"/>
    <property type="match status" value="1"/>
</dbReference>
<evidence type="ECO:0000313" key="6">
    <source>
        <dbReference type="Proteomes" id="UP000887228"/>
    </source>
</evidence>
<dbReference type="InterPro" id="IPR050807">
    <property type="entry name" value="TransReg_Diox_bact_type"/>
</dbReference>
<dbReference type="GO" id="GO:0003700">
    <property type="term" value="F:DNA-binding transcription factor activity"/>
    <property type="evidence" value="ECO:0007669"/>
    <property type="project" value="TreeGrafter"/>
</dbReference>
<evidence type="ECO:0000313" key="3">
    <source>
        <dbReference type="EMBL" id="GIZ90872.1"/>
    </source>
</evidence>
<dbReference type="Proteomes" id="UP000887228">
    <property type="component" value="Unassembled WGS sequence"/>
</dbReference>
<gene>
    <name evidence="3" type="ORF">KAM435_41990</name>
    <name evidence="4" type="ORF">KAM436_42130</name>
</gene>
<dbReference type="AlphaFoldDB" id="A0AA37FMR6"/>
<dbReference type="Pfam" id="PF01381">
    <property type="entry name" value="HTH_3"/>
    <property type="match status" value="1"/>
</dbReference>
<dbReference type="InterPro" id="IPR010982">
    <property type="entry name" value="Lambda_DNA-bd_dom_sf"/>
</dbReference>
<comment type="caution">
    <text evidence="3">The sequence shown here is derived from an EMBL/GenBank/DDBJ whole genome shotgun (WGS) entry which is preliminary data.</text>
</comment>
<dbReference type="RefSeq" id="WP_203792094.1">
    <property type="nucleotide sequence ID" value="NZ_AP024354.1"/>
</dbReference>
<sequence length="115" mass="12540">MQKTNTKHLAGLVGAAIARQRTACALTQDEVAERLGIGAEAVSRIERGLVMPNIERLMQLAEIFGCEAADLLTESSPRAEDQAARISRMLAQLGPADRQMVLELIERLSQRLSQA</sequence>
<organism evidence="3 5">
    <name type="scientific">Aquipseudomonas alcaligenes</name>
    <name type="common">Pseudomonas alcaligenes</name>
    <dbReference type="NCBI Taxonomy" id="43263"/>
    <lineage>
        <taxon>Bacteria</taxon>
        <taxon>Pseudomonadati</taxon>
        <taxon>Pseudomonadota</taxon>
        <taxon>Gammaproteobacteria</taxon>
        <taxon>Pseudomonadales</taxon>
        <taxon>Pseudomonadaceae</taxon>
        <taxon>Aquipseudomonas</taxon>
    </lineage>
</organism>
<evidence type="ECO:0000313" key="5">
    <source>
        <dbReference type="Proteomes" id="UP000887212"/>
    </source>
</evidence>
<dbReference type="Gene3D" id="1.10.260.40">
    <property type="entry name" value="lambda repressor-like DNA-binding domains"/>
    <property type="match status" value="1"/>
</dbReference>
<name>A0AA37FMR6_AQUAC</name>
<dbReference type="Proteomes" id="UP000887212">
    <property type="component" value="Unassembled WGS sequence"/>
</dbReference>
<dbReference type="EMBL" id="BPMT01000037">
    <property type="protein sequence ID" value="GIZ95245.1"/>
    <property type="molecule type" value="Genomic_DNA"/>
</dbReference>
<dbReference type="InterPro" id="IPR001387">
    <property type="entry name" value="Cro/C1-type_HTH"/>
</dbReference>
<dbReference type="PANTHER" id="PTHR46797">
    <property type="entry name" value="HTH-TYPE TRANSCRIPTIONAL REGULATOR"/>
    <property type="match status" value="1"/>
</dbReference>
<keyword evidence="1" id="KW-0238">DNA-binding</keyword>
<dbReference type="EMBL" id="BPMS01000038">
    <property type="protein sequence ID" value="GIZ90872.1"/>
    <property type="molecule type" value="Genomic_DNA"/>
</dbReference>
<dbReference type="GO" id="GO:0003677">
    <property type="term" value="F:DNA binding"/>
    <property type="evidence" value="ECO:0007669"/>
    <property type="project" value="UniProtKB-KW"/>
</dbReference>
<dbReference type="SMART" id="SM00530">
    <property type="entry name" value="HTH_XRE"/>
    <property type="match status" value="1"/>
</dbReference>
<dbReference type="SUPFAM" id="SSF47413">
    <property type="entry name" value="lambda repressor-like DNA-binding domains"/>
    <property type="match status" value="1"/>
</dbReference>
<reference evidence="3 6" key="1">
    <citation type="submission" date="2021-07" db="EMBL/GenBank/DDBJ databases">
        <title>Whole genome sequencing of carbapenem-resistant Pseudomonas spp. isolated in Japan.</title>
        <authorList>
            <person name="Suzuki M."/>
            <person name="Maehana S."/>
            <person name="Kitasato H."/>
        </authorList>
    </citation>
    <scope>NUCLEOTIDE SEQUENCE</scope>
    <source>
        <strain evidence="3">KAM435</strain>
        <strain evidence="4 6">KAM436</strain>
    </source>
</reference>
<dbReference type="CDD" id="cd00093">
    <property type="entry name" value="HTH_XRE"/>
    <property type="match status" value="1"/>
</dbReference>